<dbReference type="RefSeq" id="WP_180156381.1">
    <property type="nucleotide sequence ID" value="NZ_JACCEM010000007.1"/>
</dbReference>
<dbReference type="Gene3D" id="3.30.1340.30">
    <property type="match status" value="1"/>
</dbReference>
<evidence type="ECO:0000256" key="1">
    <source>
        <dbReference type="SAM" id="MobiDB-lite"/>
    </source>
</evidence>
<comment type="caution">
    <text evidence="3">The sequence shown here is derived from an EMBL/GenBank/DDBJ whole genome shotgun (WGS) entry which is preliminary data.</text>
</comment>
<organism evidence="3 4">
    <name type="scientific">Parapusillimonas granuli</name>
    <dbReference type="NCBI Taxonomy" id="380911"/>
    <lineage>
        <taxon>Bacteria</taxon>
        <taxon>Pseudomonadati</taxon>
        <taxon>Pseudomonadota</taxon>
        <taxon>Betaproteobacteria</taxon>
        <taxon>Burkholderiales</taxon>
        <taxon>Alcaligenaceae</taxon>
        <taxon>Parapusillimonas</taxon>
    </lineage>
</organism>
<dbReference type="PROSITE" id="PS50914">
    <property type="entry name" value="BON"/>
    <property type="match status" value="1"/>
</dbReference>
<dbReference type="EMBL" id="JACCEM010000007">
    <property type="protein sequence ID" value="NYT50440.1"/>
    <property type="molecule type" value="Genomic_DNA"/>
</dbReference>
<evidence type="ECO:0000313" key="3">
    <source>
        <dbReference type="EMBL" id="NYT50440.1"/>
    </source>
</evidence>
<feature type="compositionally biased region" description="Basic and acidic residues" evidence="1">
    <location>
        <begin position="40"/>
        <end position="65"/>
    </location>
</feature>
<evidence type="ECO:0000259" key="2">
    <source>
        <dbReference type="PROSITE" id="PS50914"/>
    </source>
</evidence>
<sequence length="143" mass="15836">MPDKDSKPQQPQQPEADYQGPSGPDERYGRNQQYGQGDNARLDRRSGDETETGRRIGSEEGIRDDIRRRLDQSGLDAANVEVSVADDRVTLDGDTIDESNRDAIERCAAAQAGVRQVRNLIRIRRGVQPDLGAGVDSEAMSRR</sequence>
<reference evidence="3 4" key="1">
    <citation type="submission" date="2020-07" db="EMBL/GenBank/DDBJ databases">
        <title>Taxonomic revisions and descriptions of new bacterial species based on genomic comparisons in the high-G+C-content subgroup of the family Alcaligenaceae.</title>
        <authorList>
            <person name="Szabo A."/>
            <person name="Felfoldi T."/>
        </authorList>
    </citation>
    <scope>NUCLEOTIDE SEQUENCE [LARGE SCALE GENOMIC DNA]</scope>
    <source>
        <strain evidence="3 4">LMG 24012</strain>
    </source>
</reference>
<accession>A0A853G629</accession>
<dbReference type="Proteomes" id="UP000559809">
    <property type="component" value="Unassembled WGS sequence"/>
</dbReference>
<protein>
    <submittedName>
        <fullName evidence="3">BON domain-containing protein</fullName>
    </submittedName>
</protein>
<dbReference type="AlphaFoldDB" id="A0A853G629"/>
<name>A0A853G629_9BURK</name>
<keyword evidence="4" id="KW-1185">Reference proteome</keyword>
<dbReference type="Pfam" id="PF04972">
    <property type="entry name" value="BON"/>
    <property type="match status" value="1"/>
</dbReference>
<proteinExistence type="predicted"/>
<feature type="region of interest" description="Disordered" evidence="1">
    <location>
        <begin position="1"/>
        <end position="65"/>
    </location>
</feature>
<gene>
    <name evidence="3" type="ORF">H0A72_14065</name>
</gene>
<evidence type="ECO:0000313" key="4">
    <source>
        <dbReference type="Proteomes" id="UP000559809"/>
    </source>
</evidence>
<dbReference type="InterPro" id="IPR007055">
    <property type="entry name" value="BON_dom"/>
</dbReference>
<feature type="domain" description="BON" evidence="2">
    <location>
        <begin position="58"/>
        <end position="125"/>
    </location>
</feature>